<feature type="region of interest" description="Disordered" evidence="1">
    <location>
        <begin position="1"/>
        <end position="26"/>
    </location>
</feature>
<dbReference type="InterPro" id="IPR002035">
    <property type="entry name" value="VWF_A"/>
</dbReference>
<dbReference type="EMBL" id="BSQG01000003">
    <property type="protein sequence ID" value="GLU47776.1"/>
    <property type="molecule type" value="Genomic_DNA"/>
</dbReference>
<dbReference type="SUPFAM" id="SSF53850">
    <property type="entry name" value="Periplasmic binding protein-like II"/>
    <property type="match status" value="1"/>
</dbReference>
<comment type="caution">
    <text evidence="4">The sequence shown here is derived from an EMBL/GenBank/DDBJ whole genome shotgun (WGS) entry which is preliminary data.</text>
</comment>
<feature type="domain" description="VWFA" evidence="3">
    <location>
        <begin position="384"/>
        <end position="581"/>
    </location>
</feature>
<proteinExistence type="predicted"/>
<dbReference type="AlphaFoldDB" id="A0A9W6UGM6"/>
<dbReference type="InterPro" id="IPR036465">
    <property type="entry name" value="vWFA_dom_sf"/>
</dbReference>
<dbReference type="Pfam" id="PF13531">
    <property type="entry name" value="SBP_bac_11"/>
    <property type="match status" value="1"/>
</dbReference>
<reference evidence="4" key="1">
    <citation type="submission" date="2023-02" db="EMBL/GenBank/DDBJ databases">
        <title>Nocardiopsis ansamitocini NBRC 112285.</title>
        <authorList>
            <person name="Ichikawa N."/>
            <person name="Sato H."/>
            <person name="Tonouchi N."/>
        </authorList>
    </citation>
    <scope>NUCLEOTIDE SEQUENCE</scope>
    <source>
        <strain evidence="4">NBRC 112285</strain>
    </source>
</reference>
<feature type="region of interest" description="Disordered" evidence="1">
    <location>
        <begin position="334"/>
        <end position="366"/>
    </location>
</feature>
<evidence type="ECO:0000256" key="2">
    <source>
        <dbReference type="SAM" id="Phobius"/>
    </source>
</evidence>
<keyword evidence="5" id="KW-1185">Reference proteome</keyword>
<feature type="transmembrane region" description="Helical" evidence="2">
    <location>
        <begin position="31"/>
        <end position="53"/>
    </location>
</feature>
<sequence>MGRHRENGDDDAYDPRPRSSRKRRNRGRGRAFVALAGAVAILLGLGVTGWFVFGGQDGCRGQELPVGVAASPEIAPVLTELAGTFNGEKRVVDGRCVRVDVRGIDSANVAYGITGAGPTIGDTDSDVWIPDSNLWPRIAKRDAGSTTLTDTGTSVARSPLVLTMPAEAAADAEEAGEAFSWQTLVPTAAPGSGKTPAYRVRLVDPGRSASGLATLALISDAIGSDEASKPKLIAALQNLQQTVSIDEESAFNTLSDSEEEGPDPVLVLSEQAAWRYNVEHADAPVRVNYPESGTYVLDYPYVVRSGDALTLRAIELFRESLVTDEAHAAIRAEGFRSPDGGADSGTLHPDAGFQAEAPDSLPAPSDTALGSLTSSWNQLKLSTRLLTLVDVSGSMAEPVPGTGLNRMEVTTKAAAQGLSLFQPDSEIGVWEFSVRINNDLDYRETVPIRPLSAEVGEQTQKEALAKALDRITPEPDGDTGLYDSILAAHREMSRTYKPDRVNTILVLSDGNNDDDNSISLNELLSTLEAEFMEDRPVAVVSISFGPGLDPKPLQKIAAATNGAAYFTNDPTEIGDIFLQSFALRIGGEETP</sequence>
<accession>A0A9W6UGM6</accession>
<feature type="compositionally biased region" description="Basic and acidic residues" evidence="1">
    <location>
        <begin position="1"/>
        <end position="17"/>
    </location>
</feature>
<dbReference type="RefSeq" id="WP_285759026.1">
    <property type="nucleotide sequence ID" value="NZ_BSQG01000003.1"/>
</dbReference>
<name>A0A9W6UGM6_9ACTN</name>
<evidence type="ECO:0000313" key="5">
    <source>
        <dbReference type="Proteomes" id="UP001165092"/>
    </source>
</evidence>
<dbReference type="PROSITE" id="PS50234">
    <property type="entry name" value="VWFA"/>
    <property type="match status" value="1"/>
</dbReference>
<keyword evidence="2" id="KW-1133">Transmembrane helix</keyword>
<dbReference type="Proteomes" id="UP001165092">
    <property type="component" value="Unassembled WGS sequence"/>
</dbReference>
<evidence type="ECO:0000256" key="1">
    <source>
        <dbReference type="SAM" id="MobiDB-lite"/>
    </source>
</evidence>
<keyword evidence="2" id="KW-0812">Transmembrane</keyword>
<evidence type="ECO:0000313" key="4">
    <source>
        <dbReference type="EMBL" id="GLU47776.1"/>
    </source>
</evidence>
<dbReference type="SUPFAM" id="SSF53300">
    <property type="entry name" value="vWA-like"/>
    <property type="match status" value="1"/>
</dbReference>
<dbReference type="SMART" id="SM00327">
    <property type="entry name" value="VWA"/>
    <property type="match status" value="1"/>
</dbReference>
<dbReference type="Pfam" id="PF00092">
    <property type="entry name" value="VWA"/>
    <property type="match status" value="1"/>
</dbReference>
<evidence type="ECO:0000259" key="3">
    <source>
        <dbReference type="PROSITE" id="PS50234"/>
    </source>
</evidence>
<organism evidence="4 5">
    <name type="scientific">Nocardiopsis ansamitocini</name>
    <dbReference type="NCBI Taxonomy" id="1670832"/>
    <lineage>
        <taxon>Bacteria</taxon>
        <taxon>Bacillati</taxon>
        <taxon>Actinomycetota</taxon>
        <taxon>Actinomycetes</taxon>
        <taxon>Streptosporangiales</taxon>
        <taxon>Nocardiopsidaceae</taxon>
        <taxon>Nocardiopsis</taxon>
    </lineage>
</organism>
<keyword evidence="2" id="KW-0472">Membrane</keyword>
<dbReference type="Gene3D" id="3.40.50.410">
    <property type="entry name" value="von Willebrand factor, type A domain"/>
    <property type="match status" value="1"/>
</dbReference>
<gene>
    <name evidence="4" type="ORF">Nans01_21270</name>
</gene>
<protein>
    <recommendedName>
        <fullName evidence="3">VWFA domain-containing protein</fullName>
    </recommendedName>
</protein>